<dbReference type="InterPro" id="IPR011989">
    <property type="entry name" value="ARM-like"/>
</dbReference>
<dbReference type="InParanoid" id="A0A2R5GM75"/>
<dbReference type="OrthoDB" id="199930at2759"/>
<name>A0A2R5GM75_9STRA</name>
<dbReference type="GO" id="GO:0016853">
    <property type="term" value="F:isomerase activity"/>
    <property type="evidence" value="ECO:0007669"/>
    <property type="project" value="UniProtKB-KW"/>
</dbReference>
<dbReference type="InterPro" id="IPR000225">
    <property type="entry name" value="Armadillo"/>
</dbReference>
<dbReference type="GO" id="GO:0051879">
    <property type="term" value="F:Hsp90 protein binding"/>
    <property type="evidence" value="ECO:0007669"/>
    <property type="project" value="TreeGrafter"/>
</dbReference>
<dbReference type="PANTHER" id="PTHR45994">
    <property type="entry name" value="FI21225P1"/>
    <property type="match status" value="1"/>
</dbReference>
<dbReference type="PROSITE" id="PS50176">
    <property type="entry name" value="ARM_REPEAT"/>
    <property type="match status" value="1"/>
</dbReference>
<evidence type="ECO:0000256" key="5">
    <source>
        <dbReference type="PROSITE-ProRule" id="PRU00259"/>
    </source>
</evidence>
<evidence type="ECO:0000256" key="3">
    <source>
        <dbReference type="ARBA" id="ARBA00020768"/>
    </source>
</evidence>
<evidence type="ECO:0000256" key="4">
    <source>
        <dbReference type="ARBA" id="ARBA00022490"/>
    </source>
</evidence>
<feature type="repeat" description="ARM" evidence="5">
    <location>
        <begin position="593"/>
        <end position="637"/>
    </location>
</feature>
<keyword evidence="7" id="KW-0413">Isomerase</keyword>
<dbReference type="SMART" id="SM00028">
    <property type="entry name" value="TPR"/>
    <property type="match status" value="3"/>
</dbReference>
<comment type="caution">
    <text evidence="7">The sequence shown here is derived from an EMBL/GenBank/DDBJ whole genome shotgun (WGS) entry which is preliminary data.</text>
</comment>
<dbReference type="Gene3D" id="1.25.10.10">
    <property type="entry name" value="Leucine-rich Repeat Variant"/>
    <property type="match status" value="2"/>
</dbReference>
<dbReference type="InterPro" id="IPR019734">
    <property type="entry name" value="TPR_rpt"/>
</dbReference>
<dbReference type="SUPFAM" id="SSF48371">
    <property type="entry name" value="ARM repeat"/>
    <property type="match status" value="1"/>
</dbReference>
<organism evidence="7 8">
    <name type="scientific">Hondaea fermentalgiana</name>
    <dbReference type="NCBI Taxonomy" id="2315210"/>
    <lineage>
        <taxon>Eukaryota</taxon>
        <taxon>Sar</taxon>
        <taxon>Stramenopiles</taxon>
        <taxon>Bigyra</taxon>
        <taxon>Labyrinthulomycetes</taxon>
        <taxon>Thraustochytrida</taxon>
        <taxon>Thraustochytriidae</taxon>
        <taxon>Hondaea</taxon>
    </lineage>
</organism>
<protein>
    <recommendedName>
        <fullName evidence="3">Protein unc-45 homolog B</fullName>
    </recommendedName>
</protein>
<evidence type="ECO:0000256" key="1">
    <source>
        <dbReference type="ARBA" id="ARBA00004161"/>
    </source>
</evidence>
<keyword evidence="8" id="KW-1185">Reference proteome</keyword>
<dbReference type="SUPFAM" id="SSF48452">
    <property type="entry name" value="TPR-like"/>
    <property type="match status" value="1"/>
</dbReference>
<reference evidence="7 8" key="1">
    <citation type="submission" date="2017-12" db="EMBL/GenBank/DDBJ databases">
        <title>Sequencing, de novo assembly and annotation of complete genome of a new Thraustochytrid species, strain FCC1311.</title>
        <authorList>
            <person name="Sedici K."/>
            <person name="Godart F."/>
            <person name="Aiese Cigliano R."/>
            <person name="Sanseverino W."/>
            <person name="Barakat M."/>
            <person name="Ortet P."/>
            <person name="Marechal E."/>
            <person name="Cagnac O."/>
            <person name="Amato A."/>
        </authorList>
    </citation>
    <scope>NUCLEOTIDE SEQUENCE [LARGE SCALE GENOMIC DNA]</scope>
</reference>
<dbReference type="GO" id="GO:0005737">
    <property type="term" value="C:cytoplasm"/>
    <property type="evidence" value="ECO:0007669"/>
    <property type="project" value="TreeGrafter"/>
</dbReference>
<dbReference type="EMBL" id="BEYU01000052">
    <property type="protein sequence ID" value="GBG28974.1"/>
    <property type="molecule type" value="Genomic_DNA"/>
</dbReference>
<keyword evidence="4" id="KW-0963">Cytoplasm</keyword>
<evidence type="ECO:0000313" key="8">
    <source>
        <dbReference type="Proteomes" id="UP000241890"/>
    </source>
</evidence>
<keyword evidence="6" id="KW-0175">Coiled coil</keyword>
<feature type="coiled-coil region" evidence="6">
    <location>
        <begin position="86"/>
        <end position="113"/>
    </location>
</feature>
<dbReference type="Proteomes" id="UP000241890">
    <property type="component" value="Unassembled WGS sequence"/>
</dbReference>
<evidence type="ECO:0000256" key="6">
    <source>
        <dbReference type="SAM" id="Coils"/>
    </source>
</evidence>
<proteinExistence type="predicted"/>
<dbReference type="InterPro" id="IPR016024">
    <property type="entry name" value="ARM-type_fold"/>
</dbReference>
<dbReference type="Gene3D" id="1.25.40.10">
    <property type="entry name" value="Tetratricopeptide repeat domain"/>
    <property type="match status" value="1"/>
</dbReference>
<gene>
    <name evidence="7" type="ORF">FCC1311_051952</name>
</gene>
<sequence>MAAHKARGNELFAAGKFEEACEAYAEALKHDGSEDLGPEEAKSLRVTVLCNRAACLLKLERFKDCEKDCSDALESDASNVKALYRRAQARAALENLEGAVLDLRRLLEADSNNKPAQALMLKLRQMAENKGSAVSQAMEALQTAASTNDDGARTATLRKLLASIMDDSQLAASMATRDACTTLWAMRTKDALALKILSKMAEIDACWEFVLKAVDIDEATRFIETPAETPGDSGAAACLNMLWRFVKRQEGKDATPTLKLVVSSLRADDEALRRVAVEATVRLCADDKDASKAFFTHGGLEALMSMIERDHNRDEPLQQVSVVLGQVLPALEDDKLIKEYAVAFCKPLLLASGVHEQIRGAAALDAIYYANKDLGLALVQEEDLLQPLARIARTGSSRAQALAADVFSHMANSEAGRGLLAGDITDILKLLATSDTGPVRSAAAVTLTKLNAIDFDADSENGVFVLSSVASLLQEKSSLEEQAKGVEAVSFVISDSQVKMMLIRGDGLKVMQRLIALAEPGAKQSYAYGLAFIFENITMSEDDKRREKLREMEVTEEQWEQFEKLTKSQTKKSGQRDPPEQVALRIETFVKLNGIAALRQLVLSGSGSDRVIEAAARAFCNIATVKEVRSAMITQGALRALFKLTDGGTEKSRQFAAHALGKIFVTTNPHMLKDEQLMDTIGPLVRQVRHNDSDLVVFECCMALTNIATVSWEAKQKMIKSNAIPAFEFAQYSDNLMVRRAATEAINNLIPADEILEWFMRKDKMRLWILFAQAYEEDKPTACAATGALANLTVDERIAKTMADQDEDAIAALGALVASGDLDVMHRAAVCLLNLTETWPEGKGPQRMLEAKVDIALTALLKLAPESPAAGPAKECLRVLLEAKQASS</sequence>
<dbReference type="AlphaFoldDB" id="A0A2R5GM75"/>
<dbReference type="PANTHER" id="PTHR45994:SF1">
    <property type="entry name" value="FI21225P1"/>
    <property type="match status" value="1"/>
</dbReference>
<accession>A0A2R5GM75</accession>
<dbReference type="InterPro" id="IPR011990">
    <property type="entry name" value="TPR-like_helical_dom_sf"/>
</dbReference>
<comment type="subcellular location">
    <subcellularLocation>
        <location evidence="1">Cytoplasm</location>
        <location evidence="1">Myofibril</location>
        <location evidence="1">Sarcomere</location>
        <location evidence="1">A band</location>
    </subcellularLocation>
    <subcellularLocation>
        <location evidence="2">Cytoplasm</location>
        <location evidence="2">Myofibril</location>
        <location evidence="2">Sarcomere</location>
        <location evidence="2">Z line</location>
    </subcellularLocation>
</comment>
<dbReference type="SMART" id="SM00185">
    <property type="entry name" value="ARM"/>
    <property type="match status" value="7"/>
</dbReference>
<evidence type="ECO:0000256" key="2">
    <source>
        <dbReference type="ARBA" id="ARBA00004216"/>
    </source>
</evidence>
<evidence type="ECO:0000313" key="7">
    <source>
        <dbReference type="EMBL" id="GBG28974.1"/>
    </source>
</evidence>